<comment type="similarity">
    <text evidence="1">Belongs to the ComF/GntX family.</text>
</comment>
<feature type="domain" description="Double zinc ribbon" evidence="3">
    <location>
        <begin position="16"/>
        <end position="67"/>
    </location>
</feature>
<gene>
    <name evidence="4" type="ORF">ATC1_12460</name>
</gene>
<accession>A0A0K8PB82</accession>
<proteinExistence type="inferred from homology"/>
<keyword evidence="5" id="KW-1185">Reference proteome</keyword>
<dbReference type="InterPro" id="IPR051910">
    <property type="entry name" value="ComF/GntX_DNA_util-trans"/>
</dbReference>
<dbReference type="EMBL" id="DF968180">
    <property type="protein sequence ID" value="GAP39922.1"/>
    <property type="molecule type" value="Genomic_DNA"/>
</dbReference>
<dbReference type="AlphaFoldDB" id="A0A0K8PB82"/>
<dbReference type="Proteomes" id="UP000053370">
    <property type="component" value="Unassembled WGS sequence"/>
</dbReference>
<dbReference type="Pfam" id="PF00156">
    <property type="entry name" value="Pribosyltran"/>
    <property type="match status" value="1"/>
</dbReference>
<dbReference type="STRING" id="1678840.ATC1_12460"/>
<dbReference type="InterPro" id="IPR044005">
    <property type="entry name" value="DZR_2"/>
</dbReference>
<dbReference type="InterPro" id="IPR000836">
    <property type="entry name" value="PRTase_dom"/>
</dbReference>
<dbReference type="Pfam" id="PF18912">
    <property type="entry name" value="DZR_2"/>
    <property type="match status" value="1"/>
</dbReference>
<dbReference type="PANTHER" id="PTHR47505:SF1">
    <property type="entry name" value="DNA UTILIZATION PROTEIN YHGH"/>
    <property type="match status" value="1"/>
</dbReference>
<keyword evidence="4" id="KW-0328">Glycosyltransferase</keyword>
<keyword evidence="4" id="KW-0808">Transferase</keyword>
<sequence length="237" mass="26327">MESGLRLNPRGSIWKIIDWFYPPNCVACGCDGYAICPKCIDSALPIIDSFCNICGKPVDDLQDCSLCKKSNFQFTYARAAFLYDGAIRTAIKKLKYAHQLGLSELFANFLISVYLRERWEVDLVTAVPLYKKRFASRGFNQSEWIAKPFAKAIGKPFSSGAIQKTIHTTPQVGLNQNERKNNLRNAFSAEPVIVRNKKVLIIDDVMTTGSTFNECASALLKAGASEIYCLSVASTTL</sequence>
<dbReference type="CDD" id="cd06223">
    <property type="entry name" value="PRTases_typeI"/>
    <property type="match status" value="1"/>
</dbReference>
<evidence type="ECO:0000313" key="5">
    <source>
        <dbReference type="Proteomes" id="UP000053370"/>
    </source>
</evidence>
<reference evidence="4" key="1">
    <citation type="journal article" date="2015" name="Genome Announc.">
        <title>Draft Genome Sequence of Anaerolineae Strain TC1, a Novel Isolate from a Methanogenic Wastewater Treatment System.</title>
        <authorList>
            <person name="Matsuura N."/>
            <person name="Tourlousse D.M."/>
            <person name="Sun L."/>
            <person name="Toyonaga M."/>
            <person name="Kuroda K."/>
            <person name="Ohashi A."/>
            <person name="Cruz R."/>
            <person name="Yamaguchi T."/>
            <person name="Sekiguchi Y."/>
        </authorList>
    </citation>
    <scope>NUCLEOTIDE SEQUENCE [LARGE SCALE GENOMIC DNA]</scope>
    <source>
        <strain evidence="4">TC1</strain>
    </source>
</reference>
<feature type="domain" description="Phosphoribosyltransferase" evidence="2">
    <location>
        <begin position="181"/>
        <end position="231"/>
    </location>
</feature>
<evidence type="ECO:0000256" key="1">
    <source>
        <dbReference type="ARBA" id="ARBA00008007"/>
    </source>
</evidence>
<organism evidence="4">
    <name type="scientific">Flexilinea flocculi</name>
    <dbReference type="NCBI Taxonomy" id="1678840"/>
    <lineage>
        <taxon>Bacteria</taxon>
        <taxon>Bacillati</taxon>
        <taxon>Chloroflexota</taxon>
        <taxon>Anaerolineae</taxon>
        <taxon>Anaerolineales</taxon>
        <taxon>Anaerolineaceae</taxon>
        <taxon>Flexilinea</taxon>
    </lineage>
</organism>
<evidence type="ECO:0000259" key="2">
    <source>
        <dbReference type="Pfam" id="PF00156"/>
    </source>
</evidence>
<evidence type="ECO:0000259" key="3">
    <source>
        <dbReference type="Pfam" id="PF18912"/>
    </source>
</evidence>
<dbReference type="OrthoDB" id="9779910at2"/>
<evidence type="ECO:0000313" key="4">
    <source>
        <dbReference type="EMBL" id="GAP39922.1"/>
    </source>
</evidence>
<dbReference type="InterPro" id="IPR029057">
    <property type="entry name" value="PRTase-like"/>
</dbReference>
<dbReference type="Gene3D" id="3.40.50.2020">
    <property type="match status" value="1"/>
</dbReference>
<dbReference type="RefSeq" id="WP_062278758.1">
    <property type="nucleotide sequence ID" value="NZ_DF968180.1"/>
</dbReference>
<dbReference type="PANTHER" id="PTHR47505">
    <property type="entry name" value="DNA UTILIZATION PROTEIN YHGH"/>
    <property type="match status" value="1"/>
</dbReference>
<protein>
    <submittedName>
        <fullName evidence="4">Predicted amidophosphoribosyltransferases</fullName>
    </submittedName>
</protein>
<name>A0A0K8PB82_9CHLR</name>
<dbReference type="PROSITE" id="PS51257">
    <property type="entry name" value="PROKAR_LIPOPROTEIN"/>
    <property type="match status" value="1"/>
</dbReference>
<dbReference type="GO" id="GO:0016757">
    <property type="term" value="F:glycosyltransferase activity"/>
    <property type="evidence" value="ECO:0007669"/>
    <property type="project" value="UniProtKB-KW"/>
</dbReference>
<dbReference type="SUPFAM" id="SSF53271">
    <property type="entry name" value="PRTase-like"/>
    <property type="match status" value="1"/>
</dbReference>